<protein>
    <submittedName>
        <fullName evidence="1">Uncharacterized protein</fullName>
    </submittedName>
</protein>
<sequence length="72" mass="7536">MVWDGVDHHHHLVDGGGTARYLDVVLLGPTSEAIVLERATKMGDMIAVEGPVVATRPGGVEEMDGQLGDGKA</sequence>
<evidence type="ECO:0000313" key="1">
    <source>
        <dbReference type="EMBL" id="EXM13790.1"/>
    </source>
</evidence>
<name>X0LZE3_FUSOX</name>
<feature type="non-terminal residue" evidence="1">
    <location>
        <position position="72"/>
    </location>
</feature>
<reference evidence="1" key="2">
    <citation type="submission" date="2012-05" db="EMBL/GenBank/DDBJ databases">
        <title>The Genome Annotation of Fusarium oxysporum Cotton.</title>
        <authorList>
            <consortium name="The Broad Institute Genomics Platform"/>
            <person name="Ma L.-J."/>
            <person name="Corby-Kistler H."/>
            <person name="Broz K."/>
            <person name="Gale L.R."/>
            <person name="Jonkers W."/>
            <person name="O'Donnell K."/>
            <person name="Ploetz R."/>
            <person name="Steinberg C."/>
            <person name="Schwartz D.C."/>
            <person name="VanEtten H."/>
            <person name="Zhou S."/>
            <person name="Young S.K."/>
            <person name="Zeng Q."/>
            <person name="Gargeya S."/>
            <person name="Fitzgerald M."/>
            <person name="Abouelleil A."/>
            <person name="Alvarado L."/>
            <person name="Chapman S.B."/>
            <person name="Gainer-Dewar J."/>
            <person name="Goldberg J."/>
            <person name="Griggs A."/>
            <person name="Gujja S."/>
            <person name="Hansen M."/>
            <person name="Howarth C."/>
            <person name="Imamovic A."/>
            <person name="Ireland A."/>
            <person name="Larimer J."/>
            <person name="McCowan C."/>
            <person name="Murphy C."/>
            <person name="Pearson M."/>
            <person name="Poon T.W."/>
            <person name="Priest M."/>
            <person name="Roberts A."/>
            <person name="Saif S."/>
            <person name="Shea T."/>
            <person name="Sykes S."/>
            <person name="Wortman J."/>
            <person name="Nusbaum C."/>
            <person name="Birren B."/>
        </authorList>
    </citation>
    <scope>NUCLEOTIDE SEQUENCE</scope>
    <source>
        <strain evidence="1">25433</strain>
    </source>
</reference>
<dbReference type="Proteomes" id="UP000030701">
    <property type="component" value="Unassembled WGS sequence"/>
</dbReference>
<dbReference type="EMBL" id="JH658111">
    <property type="protein sequence ID" value="EXM13790.1"/>
    <property type="molecule type" value="Genomic_DNA"/>
</dbReference>
<reference evidence="1" key="1">
    <citation type="submission" date="2011-11" db="EMBL/GenBank/DDBJ databases">
        <title>The Genome Sequence of Fusarium oxysporum Cotton.</title>
        <authorList>
            <consortium name="The Broad Institute Genome Sequencing Platform"/>
            <person name="Ma L.-J."/>
            <person name="Gale L.R."/>
            <person name="Schwartz D.C."/>
            <person name="Zhou S."/>
            <person name="Corby-Kistler H."/>
            <person name="Young S.K."/>
            <person name="Zeng Q."/>
            <person name="Gargeya S."/>
            <person name="Fitzgerald M."/>
            <person name="Haas B."/>
            <person name="Abouelleil A."/>
            <person name="Alvarado L."/>
            <person name="Arachchi H.M."/>
            <person name="Berlin A."/>
            <person name="Brown A."/>
            <person name="Chapman S.B."/>
            <person name="Chen Z."/>
            <person name="Dunbar C."/>
            <person name="Freedman E."/>
            <person name="Gearin G."/>
            <person name="Goldberg J."/>
            <person name="Griggs A."/>
            <person name="Gujja S."/>
            <person name="Heiman D."/>
            <person name="Howarth C."/>
            <person name="Larson L."/>
            <person name="Lui A."/>
            <person name="MacDonald P.J.P."/>
            <person name="Montmayeur A."/>
            <person name="Murphy C."/>
            <person name="Neiman D."/>
            <person name="Pearson M."/>
            <person name="Priest M."/>
            <person name="Roberts A."/>
            <person name="Saif S."/>
            <person name="Shea T."/>
            <person name="Shenoy N."/>
            <person name="Sisk P."/>
            <person name="Stolte C."/>
            <person name="Sykes S."/>
            <person name="Wortman J."/>
            <person name="Nusbaum C."/>
            <person name="Birren B."/>
        </authorList>
    </citation>
    <scope>NUCLEOTIDE SEQUENCE [LARGE SCALE GENOMIC DNA]</scope>
    <source>
        <strain evidence="1">25433</strain>
    </source>
</reference>
<proteinExistence type="predicted"/>
<dbReference type="HOGENOM" id="CLU_2729114_0_0_1"/>
<organism evidence="1">
    <name type="scientific">Fusarium oxysporum f. sp. vasinfectum 25433</name>
    <dbReference type="NCBI Taxonomy" id="1089449"/>
    <lineage>
        <taxon>Eukaryota</taxon>
        <taxon>Fungi</taxon>
        <taxon>Dikarya</taxon>
        <taxon>Ascomycota</taxon>
        <taxon>Pezizomycotina</taxon>
        <taxon>Sordariomycetes</taxon>
        <taxon>Hypocreomycetidae</taxon>
        <taxon>Hypocreales</taxon>
        <taxon>Nectriaceae</taxon>
        <taxon>Fusarium</taxon>
        <taxon>Fusarium oxysporum species complex</taxon>
    </lineage>
</organism>
<dbReference type="AlphaFoldDB" id="X0LZE3"/>
<gene>
    <name evidence="1" type="ORF">FOTG_17777</name>
</gene>
<accession>X0LZE3</accession>